<name>A0A3M0BDM4_9AQUI</name>
<dbReference type="Proteomes" id="UP000280842">
    <property type="component" value="Unassembled WGS sequence"/>
</dbReference>
<keyword evidence="2" id="KW-1185">Reference proteome</keyword>
<evidence type="ECO:0000313" key="2">
    <source>
        <dbReference type="Proteomes" id="UP000280842"/>
    </source>
</evidence>
<reference evidence="1 2" key="1">
    <citation type="submission" date="2018-10" db="EMBL/GenBank/DDBJ databases">
        <title>Genomic Encyclopedia of Archaeal and Bacterial Type Strains, Phase II (KMG-II): from individual species to whole genera.</title>
        <authorList>
            <person name="Goeker M."/>
        </authorList>
    </citation>
    <scope>NUCLEOTIDE SEQUENCE [LARGE SCALE GENOMIC DNA]</scope>
    <source>
        <strain evidence="1 2">VM1</strain>
    </source>
</reference>
<sequence>MEEHIYQPFDVRMAEDGEIIAIVEPESYLKQMIENEETCWEMEVDVDYDNETDEAYLMIFLHKDNGQIFIALPYGEAWDALIDKGVITIALLTQFDLDHGDVSDAITISIEIDEFNKGFIAGASRMWEAVKNI</sequence>
<comment type="caution">
    <text evidence="1">The sequence shown here is derived from an EMBL/GenBank/DDBJ whole genome shotgun (WGS) entry which is preliminary data.</text>
</comment>
<dbReference type="AlphaFoldDB" id="A0A3M0BDM4"/>
<organism evidence="1 2">
    <name type="scientific">Hydrogenothermus marinus</name>
    <dbReference type="NCBI Taxonomy" id="133270"/>
    <lineage>
        <taxon>Bacteria</taxon>
        <taxon>Pseudomonadati</taxon>
        <taxon>Aquificota</taxon>
        <taxon>Aquificia</taxon>
        <taxon>Aquificales</taxon>
        <taxon>Hydrogenothermaceae</taxon>
        <taxon>Hydrogenothermus</taxon>
    </lineage>
</organism>
<gene>
    <name evidence="1" type="ORF">CLV39_1548</name>
</gene>
<dbReference type="OrthoDB" id="14470at2"/>
<proteinExistence type="predicted"/>
<dbReference type="EMBL" id="REFO01000015">
    <property type="protein sequence ID" value="RMA93068.1"/>
    <property type="molecule type" value="Genomic_DNA"/>
</dbReference>
<protein>
    <submittedName>
        <fullName evidence="1">Uncharacterized protein</fullName>
    </submittedName>
</protein>
<accession>A0A3M0BDM4</accession>
<dbReference type="RefSeq" id="WP_121923650.1">
    <property type="nucleotide sequence ID" value="NZ_REFO01000015.1"/>
</dbReference>
<evidence type="ECO:0000313" key="1">
    <source>
        <dbReference type="EMBL" id="RMA93068.1"/>
    </source>
</evidence>